<sequence>MIIDFRNLSLLICYVDSGYFIIPRRLTKLRLICYKRLVKHIKLARYLALLPFPGIKGI</sequence>
<proteinExistence type="predicted"/>
<evidence type="ECO:0000256" key="1">
    <source>
        <dbReference type="ARBA" id="ARBA00022980"/>
    </source>
</evidence>
<gene>
    <name evidence="3" type="ORF">JSR02_00540</name>
</gene>
<dbReference type="EMBL" id="CP071410">
    <property type="protein sequence ID" value="QSW37787.1"/>
    <property type="molecule type" value="Genomic_DNA"/>
</dbReference>
<dbReference type="Pfam" id="PF01084">
    <property type="entry name" value="Ribosomal_S18"/>
    <property type="match status" value="1"/>
</dbReference>
<accession>A0A975ADM6</accession>
<dbReference type="GO" id="GO:1990904">
    <property type="term" value="C:ribonucleoprotein complex"/>
    <property type="evidence" value="ECO:0007669"/>
    <property type="project" value="UniProtKB-KW"/>
</dbReference>
<keyword evidence="2" id="KW-0687">Ribonucleoprotein</keyword>
<dbReference type="Proteomes" id="UP000663602">
    <property type="component" value="Chromosome"/>
</dbReference>
<reference evidence="3" key="1">
    <citation type="submission" date="2021-02" db="EMBL/GenBank/DDBJ databases">
        <authorList>
            <person name="Franco D."/>
        </authorList>
    </citation>
    <scope>NUCLEOTIDE SEQUENCE</scope>
    <source>
        <strain evidence="3">DICMUL</strain>
    </source>
</reference>
<evidence type="ECO:0000313" key="3">
    <source>
        <dbReference type="EMBL" id="QSW37787.1"/>
    </source>
</evidence>
<evidence type="ECO:0000256" key="2">
    <source>
        <dbReference type="ARBA" id="ARBA00023274"/>
    </source>
</evidence>
<dbReference type="GO" id="GO:0003735">
    <property type="term" value="F:structural constituent of ribosome"/>
    <property type="evidence" value="ECO:0007669"/>
    <property type="project" value="InterPro"/>
</dbReference>
<dbReference type="SUPFAM" id="SSF46911">
    <property type="entry name" value="Ribosomal protein S18"/>
    <property type="match status" value="1"/>
</dbReference>
<organism evidence="3 4">
    <name type="scientific">Candidatus Vidania fulgoroideorum</name>
    <dbReference type="NCBI Taxonomy" id="881286"/>
    <lineage>
        <taxon>Bacteria</taxon>
        <taxon>Pseudomonadati</taxon>
        <taxon>Pseudomonadota</taxon>
        <taxon>Betaproteobacteria</taxon>
        <taxon>Candidatus Vidania</taxon>
    </lineage>
</organism>
<dbReference type="InterPro" id="IPR036870">
    <property type="entry name" value="Ribosomal_bS18_sf"/>
</dbReference>
<dbReference type="GO" id="GO:0006412">
    <property type="term" value="P:translation"/>
    <property type="evidence" value="ECO:0007669"/>
    <property type="project" value="InterPro"/>
</dbReference>
<dbReference type="AlphaFoldDB" id="A0A975ADM6"/>
<protein>
    <submittedName>
        <fullName evidence="3">30S ribosomal protein S18</fullName>
    </submittedName>
</protein>
<name>A0A975ADM6_9PROT</name>
<dbReference type="InterPro" id="IPR001648">
    <property type="entry name" value="Ribosomal_bS18"/>
</dbReference>
<reference evidence="3" key="2">
    <citation type="submission" date="2021-03" db="EMBL/GenBank/DDBJ databases">
        <title>Alternative transmission patterns in independently acquired nutritional co-symbionts of Dictyopharidae planthoppers.</title>
        <authorList>
            <person name="Michalik A."/>
            <person name="Lukasik P."/>
        </authorList>
    </citation>
    <scope>NUCLEOTIDE SEQUENCE</scope>
    <source>
        <strain evidence="3">DICMUL</strain>
    </source>
</reference>
<keyword evidence="1 3" id="KW-0689">Ribosomal protein</keyword>
<evidence type="ECO:0000313" key="4">
    <source>
        <dbReference type="Proteomes" id="UP000663602"/>
    </source>
</evidence>
<dbReference type="Gene3D" id="4.10.640.10">
    <property type="entry name" value="Ribosomal protein S18"/>
    <property type="match status" value="1"/>
</dbReference>
<dbReference type="GO" id="GO:0005840">
    <property type="term" value="C:ribosome"/>
    <property type="evidence" value="ECO:0007669"/>
    <property type="project" value="UniProtKB-KW"/>
</dbReference>